<dbReference type="InterPro" id="IPR015797">
    <property type="entry name" value="NUDIX_hydrolase-like_dom_sf"/>
</dbReference>
<dbReference type="GO" id="GO:0019677">
    <property type="term" value="P:NAD+ catabolic process"/>
    <property type="evidence" value="ECO:0007669"/>
    <property type="project" value="TreeGrafter"/>
</dbReference>
<gene>
    <name evidence="9" type="primary">nudC_6</name>
    <name evidence="9" type="ORF">GALL_140140</name>
</gene>
<keyword evidence="5 9" id="KW-0378">Hydrolase</keyword>
<sequence>MPGLSSDFNFCPHCAGSLATRDLAGLPRRACSSPGCGYVHWDNPLPVVAALVEYRGLIVLARNHAWPEKTFGLITGFLERDETPEQGVAREVKEEIDLDVAGADSIGLIGVYPFTRKNELILAYHVVAEGEIVLNEELAEFRLIAPEKLRPWEFGTGLAVADWLDQRKR</sequence>
<dbReference type="SUPFAM" id="SSF55811">
    <property type="entry name" value="Nudix"/>
    <property type="match status" value="1"/>
</dbReference>
<name>A0A1J5S5U9_9ZZZZ</name>
<dbReference type="GO" id="GO:0006742">
    <property type="term" value="P:NADP+ catabolic process"/>
    <property type="evidence" value="ECO:0007669"/>
    <property type="project" value="TreeGrafter"/>
</dbReference>
<dbReference type="AlphaFoldDB" id="A0A1J5S5U9"/>
<evidence type="ECO:0000259" key="8">
    <source>
        <dbReference type="PROSITE" id="PS51462"/>
    </source>
</evidence>
<evidence type="ECO:0000256" key="1">
    <source>
        <dbReference type="ARBA" id="ARBA00001946"/>
    </source>
</evidence>
<accession>A0A1J5S5U9</accession>
<evidence type="ECO:0000313" key="9">
    <source>
        <dbReference type="EMBL" id="OIR03833.1"/>
    </source>
</evidence>
<comment type="cofactor">
    <cofactor evidence="1">
        <name>Mg(2+)</name>
        <dbReference type="ChEBI" id="CHEBI:18420"/>
    </cofactor>
</comment>
<dbReference type="EMBL" id="MLJW01000062">
    <property type="protein sequence ID" value="OIR03833.1"/>
    <property type="molecule type" value="Genomic_DNA"/>
</dbReference>
<evidence type="ECO:0000256" key="3">
    <source>
        <dbReference type="ARBA" id="ARBA00009595"/>
    </source>
</evidence>
<dbReference type="GO" id="GO:0110153">
    <property type="term" value="F:RNA NAD-cap (NMN-forming) hydrolase activity"/>
    <property type="evidence" value="ECO:0007669"/>
    <property type="project" value="RHEA"/>
</dbReference>
<dbReference type="GO" id="GO:0046872">
    <property type="term" value="F:metal ion binding"/>
    <property type="evidence" value="ECO:0007669"/>
    <property type="project" value="UniProtKB-KW"/>
</dbReference>
<keyword evidence="4" id="KW-0479">Metal-binding</keyword>
<protein>
    <submittedName>
        <fullName evidence="9">NADH pyrophosphatase</fullName>
        <ecNumber evidence="9">3.6.1.22</ecNumber>
    </submittedName>
</protein>
<comment type="caution">
    <text evidence="9">The sequence shown here is derived from an EMBL/GenBank/DDBJ whole genome shotgun (WGS) entry which is preliminary data.</text>
</comment>
<dbReference type="InterPro" id="IPR050241">
    <property type="entry name" value="NAD-cap_RNA_hydrolase_NudC"/>
</dbReference>
<dbReference type="PANTHER" id="PTHR42904:SF6">
    <property type="entry name" value="NAD-CAPPED RNA HYDROLASE NUDT12"/>
    <property type="match status" value="1"/>
</dbReference>
<dbReference type="GO" id="GO:0005829">
    <property type="term" value="C:cytosol"/>
    <property type="evidence" value="ECO:0007669"/>
    <property type="project" value="TreeGrafter"/>
</dbReference>
<evidence type="ECO:0000256" key="2">
    <source>
        <dbReference type="ARBA" id="ARBA00001947"/>
    </source>
</evidence>
<comment type="similarity">
    <text evidence="3">Belongs to the Nudix hydrolase family. NudC subfamily.</text>
</comment>
<organism evidence="9">
    <name type="scientific">mine drainage metagenome</name>
    <dbReference type="NCBI Taxonomy" id="410659"/>
    <lineage>
        <taxon>unclassified sequences</taxon>
        <taxon>metagenomes</taxon>
        <taxon>ecological metagenomes</taxon>
    </lineage>
</organism>
<feature type="domain" description="Nudix hydrolase" evidence="8">
    <location>
        <begin position="42"/>
        <end position="166"/>
    </location>
</feature>
<proteinExistence type="inferred from homology"/>
<evidence type="ECO:0000256" key="5">
    <source>
        <dbReference type="ARBA" id="ARBA00022801"/>
    </source>
</evidence>
<comment type="catalytic activity">
    <reaction evidence="7">
        <text>a 5'-end NAD(+)-phospho-ribonucleoside in mRNA + H2O = a 5'-end phospho-adenosine-phospho-ribonucleoside in mRNA + beta-nicotinamide D-ribonucleotide + 2 H(+)</text>
        <dbReference type="Rhea" id="RHEA:60876"/>
        <dbReference type="Rhea" id="RHEA-COMP:15698"/>
        <dbReference type="Rhea" id="RHEA-COMP:15719"/>
        <dbReference type="ChEBI" id="CHEBI:14649"/>
        <dbReference type="ChEBI" id="CHEBI:15377"/>
        <dbReference type="ChEBI" id="CHEBI:15378"/>
        <dbReference type="ChEBI" id="CHEBI:144029"/>
        <dbReference type="ChEBI" id="CHEBI:144051"/>
    </reaction>
    <physiologicalReaction direction="left-to-right" evidence="7">
        <dbReference type="Rhea" id="RHEA:60877"/>
    </physiologicalReaction>
</comment>
<evidence type="ECO:0000256" key="7">
    <source>
        <dbReference type="ARBA" id="ARBA00023679"/>
    </source>
</evidence>
<dbReference type="Gene3D" id="3.90.79.10">
    <property type="entry name" value="Nucleoside Triphosphate Pyrophosphohydrolase"/>
    <property type="match status" value="1"/>
</dbReference>
<evidence type="ECO:0000256" key="4">
    <source>
        <dbReference type="ARBA" id="ARBA00022723"/>
    </source>
</evidence>
<dbReference type="EC" id="3.6.1.22" evidence="9"/>
<dbReference type="Pfam" id="PF00293">
    <property type="entry name" value="NUDIX"/>
    <property type="match status" value="1"/>
</dbReference>
<comment type="cofactor">
    <cofactor evidence="2">
        <name>Zn(2+)</name>
        <dbReference type="ChEBI" id="CHEBI:29105"/>
    </cofactor>
</comment>
<reference evidence="9" key="1">
    <citation type="submission" date="2016-10" db="EMBL/GenBank/DDBJ databases">
        <title>Sequence of Gallionella enrichment culture.</title>
        <authorList>
            <person name="Poehlein A."/>
            <person name="Muehling M."/>
            <person name="Daniel R."/>
        </authorList>
    </citation>
    <scope>NUCLEOTIDE SEQUENCE</scope>
</reference>
<keyword evidence="6" id="KW-0460">Magnesium</keyword>
<dbReference type="PANTHER" id="PTHR42904">
    <property type="entry name" value="NUDIX HYDROLASE, NUDC SUBFAMILY"/>
    <property type="match status" value="1"/>
</dbReference>
<dbReference type="PROSITE" id="PS00893">
    <property type="entry name" value="NUDIX_BOX"/>
    <property type="match status" value="1"/>
</dbReference>
<dbReference type="PROSITE" id="PS51462">
    <property type="entry name" value="NUDIX"/>
    <property type="match status" value="1"/>
</dbReference>
<evidence type="ECO:0000256" key="6">
    <source>
        <dbReference type="ARBA" id="ARBA00022842"/>
    </source>
</evidence>
<dbReference type="GO" id="GO:0035529">
    <property type="term" value="F:NADH pyrophosphatase activity"/>
    <property type="evidence" value="ECO:0007669"/>
    <property type="project" value="TreeGrafter"/>
</dbReference>
<dbReference type="InterPro" id="IPR000086">
    <property type="entry name" value="NUDIX_hydrolase_dom"/>
</dbReference>
<dbReference type="InterPro" id="IPR020084">
    <property type="entry name" value="NUDIX_hydrolase_CS"/>
</dbReference>